<proteinExistence type="predicted"/>
<sequence>MNKSDLISSANQIPKIGDKALEDYHKNADKLIARVNDLMTEQADLKTLIGDENLDMMKDNHKNHLDFMASLMANFNAQVLVETIIWVFKAYQNHGFNTKYWPVQLESWKKSLEEYLPLQSCKEIMPLYDWMHSNIQHFSKLSK</sequence>
<reference evidence="1 2" key="1">
    <citation type="submission" date="2018-12" db="EMBL/GenBank/DDBJ databases">
        <title>Marinifilum JC070 sp. nov., a marine bacterium isolated from Yongle Blue Hole in the South China Sea.</title>
        <authorList>
            <person name="Fu T."/>
        </authorList>
    </citation>
    <scope>NUCLEOTIDE SEQUENCE [LARGE SCALE GENOMIC DNA]</scope>
    <source>
        <strain evidence="1 2">JC070</strain>
    </source>
</reference>
<keyword evidence="2" id="KW-1185">Reference proteome</keyword>
<name>A0ABX1WUM5_9BACT</name>
<protein>
    <submittedName>
        <fullName evidence="1">Uncharacterized protein</fullName>
    </submittedName>
</protein>
<dbReference type="Proteomes" id="UP000732105">
    <property type="component" value="Unassembled WGS sequence"/>
</dbReference>
<evidence type="ECO:0000313" key="2">
    <source>
        <dbReference type="Proteomes" id="UP000732105"/>
    </source>
</evidence>
<dbReference type="EMBL" id="RZNH01000010">
    <property type="protein sequence ID" value="NOU59787.1"/>
    <property type="molecule type" value="Genomic_DNA"/>
</dbReference>
<organism evidence="1 2">
    <name type="scientific">Marinifilum caeruleilacunae</name>
    <dbReference type="NCBI Taxonomy" id="2499076"/>
    <lineage>
        <taxon>Bacteria</taxon>
        <taxon>Pseudomonadati</taxon>
        <taxon>Bacteroidota</taxon>
        <taxon>Bacteroidia</taxon>
        <taxon>Marinilabiliales</taxon>
        <taxon>Marinifilaceae</taxon>
    </lineage>
</organism>
<evidence type="ECO:0000313" key="1">
    <source>
        <dbReference type="EMBL" id="NOU59787.1"/>
    </source>
</evidence>
<gene>
    <name evidence="1" type="ORF">ELS83_08135</name>
</gene>
<comment type="caution">
    <text evidence="1">The sequence shown here is derived from an EMBL/GenBank/DDBJ whole genome shotgun (WGS) entry which is preliminary data.</text>
</comment>
<dbReference type="RefSeq" id="WP_171595057.1">
    <property type="nucleotide sequence ID" value="NZ_RZNH01000010.1"/>
</dbReference>
<accession>A0ABX1WUM5</accession>